<keyword evidence="4 6" id="KW-0964">Secreted</keyword>
<evidence type="ECO:0000256" key="2">
    <source>
        <dbReference type="ARBA" id="ARBA00010446"/>
    </source>
</evidence>
<dbReference type="CDD" id="cd23507">
    <property type="entry name" value="hydrophobin_I"/>
    <property type="match status" value="1"/>
</dbReference>
<dbReference type="AlphaFoldDB" id="A0A9P6CFA2"/>
<gene>
    <name evidence="8" type="ORF">BDZ94DRAFT_1162989</name>
    <name evidence="7" type="ORF">BDZ94DRAFT_576099</name>
</gene>
<evidence type="ECO:0000256" key="4">
    <source>
        <dbReference type="ARBA" id="ARBA00022525"/>
    </source>
</evidence>
<feature type="signal peptide" evidence="6">
    <location>
        <begin position="1"/>
        <end position="19"/>
    </location>
</feature>
<evidence type="ECO:0000313" key="9">
    <source>
        <dbReference type="Proteomes" id="UP000807353"/>
    </source>
</evidence>
<comment type="similarity">
    <text evidence="2 6">Belongs to the fungal hydrophobin family.</text>
</comment>
<dbReference type="OrthoDB" id="4225815at2759"/>
<keyword evidence="6" id="KW-0732">Signal</keyword>
<dbReference type="EMBL" id="MU150258">
    <property type="protein sequence ID" value="KAF9463881.1"/>
    <property type="molecule type" value="Genomic_DNA"/>
</dbReference>
<dbReference type="Proteomes" id="UP000807353">
    <property type="component" value="Unassembled WGS sequence"/>
</dbReference>
<dbReference type="GO" id="GO:0005199">
    <property type="term" value="F:structural constituent of cell wall"/>
    <property type="evidence" value="ECO:0007669"/>
    <property type="project" value="InterPro"/>
</dbReference>
<sequence>MFSKITILAALSFALSVAAAPSAGQYKCNTGAAYCCNETRQAQTVTDAKTKAIIAAVAQGFTGTIGQNCSPITGLGVGGGASCSQKPVCCENNQMNGLVVIGCTPIDISL</sequence>
<evidence type="ECO:0000313" key="8">
    <source>
        <dbReference type="EMBL" id="KAF9463882.1"/>
    </source>
</evidence>
<keyword evidence="9" id="KW-1185">Reference proteome</keyword>
<dbReference type="Pfam" id="PF01185">
    <property type="entry name" value="Hydrophobin"/>
    <property type="match status" value="1"/>
</dbReference>
<feature type="chain" id="PRO_5041007247" description="Hydrophobin" evidence="6">
    <location>
        <begin position="20"/>
        <end position="110"/>
    </location>
</feature>
<organism evidence="7 9">
    <name type="scientific">Collybia nuda</name>
    <dbReference type="NCBI Taxonomy" id="64659"/>
    <lineage>
        <taxon>Eukaryota</taxon>
        <taxon>Fungi</taxon>
        <taxon>Dikarya</taxon>
        <taxon>Basidiomycota</taxon>
        <taxon>Agaricomycotina</taxon>
        <taxon>Agaricomycetes</taxon>
        <taxon>Agaricomycetidae</taxon>
        <taxon>Agaricales</taxon>
        <taxon>Tricholomatineae</taxon>
        <taxon>Clitocybaceae</taxon>
        <taxon>Collybia</taxon>
    </lineage>
</organism>
<reference evidence="7" key="1">
    <citation type="submission" date="2020-11" db="EMBL/GenBank/DDBJ databases">
        <authorList>
            <consortium name="DOE Joint Genome Institute"/>
            <person name="Ahrendt S."/>
            <person name="Riley R."/>
            <person name="Andreopoulos W."/>
            <person name="Labutti K."/>
            <person name="Pangilinan J."/>
            <person name="Ruiz-Duenas F.J."/>
            <person name="Barrasa J.M."/>
            <person name="Sanchez-Garcia M."/>
            <person name="Camarero S."/>
            <person name="Miyauchi S."/>
            <person name="Serrano A."/>
            <person name="Linde D."/>
            <person name="Babiker R."/>
            <person name="Drula E."/>
            <person name="Ayuso-Fernandez I."/>
            <person name="Pacheco R."/>
            <person name="Padilla G."/>
            <person name="Ferreira P."/>
            <person name="Barriuso J."/>
            <person name="Kellner H."/>
            <person name="Castanera R."/>
            <person name="Alfaro M."/>
            <person name="Ramirez L."/>
            <person name="Pisabarro A.G."/>
            <person name="Kuo A."/>
            <person name="Tritt A."/>
            <person name="Lipzen A."/>
            <person name="He G."/>
            <person name="Yan M."/>
            <person name="Ng V."/>
            <person name="Cullen D."/>
            <person name="Martin F."/>
            <person name="Rosso M.-N."/>
            <person name="Henrissat B."/>
            <person name="Hibbett D."/>
            <person name="Martinez A.T."/>
            <person name="Grigoriev I.V."/>
        </authorList>
    </citation>
    <scope>NUCLEOTIDE SEQUENCE</scope>
    <source>
        <strain evidence="7">CBS 247.69</strain>
    </source>
</reference>
<comment type="caution">
    <text evidence="7">The sequence shown here is derived from an EMBL/GenBank/DDBJ whole genome shotgun (WGS) entry which is preliminary data.</text>
</comment>
<dbReference type="SMART" id="SM00075">
    <property type="entry name" value="HYDRO"/>
    <property type="match status" value="1"/>
</dbReference>
<protein>
    <recommendedName>
        <fullName evidence="6">Hydrophobin</fullName>
    </recommendedName>
</protein>
<proteinExistence type="inferred from homology"/>
<evidence type="ECO:0000313" key="7">
    <source>
        <dbReference type="EMBL" id="KAF9463881.1"/>
    </source>
</evidence>
<evidence type="ECO:0000256" key="3">
    <source>
        <dbReference type="ARBA" id="ARBA00022512"/>
    </source>
</evidence>
<dbReference type="InterPro" id="IPR001338">
    <property type="entry name" value="Class_I_Hydrophobin"/>
</dbReference>
<evidence type="ECO:0000256" key="1">
    <source>
        <dbReference type="ARBA" id="ARBA00004191"/>
    </source>
</evidence>
<keyword evidence="5 6" id="KW-1015">Disulfide bond</keyword>
<dbReference type="EMBL" id="MU150258">
    <property type="protein sequence ID" value="KAF9463882.1"/>
    <property type="molecule type" value="Genomic_DNA"/>
</dbReference>
<dbReference type="GO" id="GO:0009277">
    <property type="term" value="C:fungal-type cell wall"/>
    <property type="evidence" value="ECO:0007669"/>
    <property type="project" value="InterPro"/>
</dbReference>
<evidence type="ECO:0000256" key="6">
    <source>
        <dbReference type="RuleBase" id="RU365009"/>
    </source>
</evidence>
<keyword evidence="3 6" id="KW-0134">Cell wall</keyword>
<evidence type="ECO:0000256" key="5">
    <source>
        <dbReference type="ARBA" id="ARBA00023157"/>
    </source>
</evidence>
<accession>A0A9P6CFA2</accession>
<comment type="subcellular location">
    <subcellularLocation>
        <location evidence="1 6">Secreted</location>
        <location evidence="1 6">Cell wall</location>
    </subcellularLocation>
</comment>
<name>A0A9P6CFA2_9AGAR</name>